<gene>
    <name evidence="1" type="ORF">BE08_30730</name>
</gene>
<sequence>MLPGVARAGDLDVELGLGVGITLLGERRATGGMTLQPSASVGWRFSERWSLRYRNAVSLFNLKTPRWIGVIDMNAALLGIHLRDLTLEVGPSLDVFAVPLCADDTWCQREHGLAPAIHLGAMLLLAPESRLGGRGTVHTTYIPGIAWSGISISAAVEGVYRF</sequence>
<evidence type="ECO:0000313" key="2">
    <source>
        <dbReference type="Proteomes" id="UP000075420"/>
    </source>
</evidence>
<name>A0A150PTI1_SORCE</name>
<evidence type="ECO:0000313" key="1">
    <source>
        <dbReference type="EMBL" id="KYF58980.1"/>
    </source>
</evidence>
<comment type="caution">
    <text evidence="1">The sequence shown here is derived from an EMBL/GenBank/DDBJ whole genome shotgun (WGS) entry which is preliminary data.</text>
</comment>
<proteinExistence type="predicted"/>
<evidence type="ECO:0008006" key="3">
    <source>
        <dbReference type="Google" id="ProtNLM"/>
    </source>
</evidence>
<dbReference type="AlphaFoldDB" id="A0A150PTI1"/>
<protein>
    <recommendedName>
        <fullName evidence="3">Outer membrane protein beta-barrel domain-containing protein</fullName>
    </recommendedName>
</protein>
<accession>A0A150PTI1</accession>
<reference evidence="1 2" key="1">
    <citation type="submission" date="2014-02" db="EMBL/GenBank/DDBJ databases">
        <title>The small core and large imbalanced accessory genome model reveals a collaborative survival strategy of Sorangium cellulosum strains in nature.</title>
        <authorList>
            <person name="Han K."/>
            <person name="Peng R."/>
            <person name="Blom J."/>
            <person name="Li Y.-Z."/>
        </authorList>
    </citation>
    <scope>NUCLEOTIDE SEQUENCE [LARGE SCALE GENOMIC DNA]</scope>
    <source>
        <strain evidence="1 2">So0157-25</strain>
    </source>
</reference>
<organism evidence="1 2">
    <name type="scientific">Sorangium cellulosum</name>
    <name type="common">Polyangium cellulosum</name>
    <dbReference type="NCBI Taxonomy" id="56"/>
    <lineage>
        <taxon>Bacteria</taxon>
        <taxon>Pseudomonadati</taxon>
        <taxon>Myxococcota</taxon>
        <taxon>Polyangia</taxon>
        <taxon>Polyangiales</taxon>
        <taxon>Polyangiaceae</taxon>
        <taxon>Sorangium</taxon>
    </lineage>
</organism>
<dbReference type="Proteomes" id="UP000075420">
    <property type="component" value="Unassembled WGS sequence"/>
</dbReference>
<dbReference type="EMBL" id="JELY01000556">
    <property type="protein sequence ID" value="KYF58980.1"/>
    <property type="molecule type" value="Genomic_DNA"/>
</dbReference>